<name>A0A7L5AN81_9MICO</name>
<evidence type="ECO:0008006" key="4">
    <source>
        <dbReference type="Google" id="ProtNLM"/>
    </source>
</evidence>
<protein>
    <recommendedName>
        <fullName evidence="4">DUF3054 domain-containing protein</fullName>
    </recommendedName>
</protein>
<evidence type="ECO:0000256" key="1">
    <source>
        <dbReference type="SAM" id="Phobius"/>
    </source>
</evidence>
<dbReference type="AlphaFoldDB" id="A0A7L5AN81"/>
<keyword evidence="1" id="KW-0812">Transmembrane</keyword>
<feature type="transmembrane region" description="Helical" evidence="1">
    <location>
        <begin position="107"/>
        <end position="126"/>
    </location>
</feature>
<feature type="transmembrane region" description="Helical" evidence="1">
    <location>
        <begin position="20"/>
        <end position="37"/>
    </location>
</feature>
<sequence>MTSSSRATVVPSTISHSRRVVLAVAIDVALVVAFVLIGRSSHSEGITPAGVLGTAWPFLVGLAAGWALARAWRRPFAVAPGLTVWATTVIVGLLLRATAGDGVQSGFVAVTALVLAAFLLGWRGAVSLRSSRLRR</sequence>
<organism evidence="2 3">
    <name type="scientific">Marisediminicola antarctica</name>
    <dbReference type="NCBI Taxonomy" id="674079"/>
    <lineage>
        <taxon>Bacteria</taxon>
        <taxon>Bacillati</taxon>
        <taxon>Actinomycetota</taxon>
        <taxon>Actinomycetes</taxon>
        <taxon>Micrococcales</taxon>
        <taxon>Microbacteriaceae</taxon>
        <taxon>Marisediminicola</taxon>
    </lineage>
</organism>
<gene>
    <name evidence="2" type="ORF">BHD05_14025</name>
</gene>
<keyword evidence="1" id="KW-1133">Transmembrane helix</keyword>
<accession>A0A7L5AN81</accession>
<dbReference type="Proteomes" id="UP000464507">
    <property type="component" value="Chromosome"/>
</dbReference>
<dbReference type="EMBL" id="CP017146">
    <property type="protein sequence ID" value="QHO70601.1"/>
    <property type="molecule type" value="Genomic_DNA"/>
</dbReference>
<feature type="transmembrane region" description="Helical" evidence="1">
    <location>
        <begin position="76"/>
        <end position="95"/>
    </location>
</feature>
<evidence type="ECO:0000313" key="3">
    <source>
        <dbReference type="Proteomes" id="UP000464507"/>
    </source>
</evidence>
<dbReference type="InterPro" id="IPR021414">
    <property type="entry name" value="DUF3054"/>
</dbReference>
<dbReference type="Pfam" id="PF11255">
    <property type="entry name" value="DUF3054"/>
    <property type="match status" value="1"/>
</dbReference>
<keyword evidence="1" id="KW-0472">Membrane</keyword>
<evidence type="ECO:0000313" key="2">
    <source>
        <dbReference type="EMBL" id="QHO70601.1"/>
    </source>
</evidence>
<keyword evidence="3" id="KW-1185">Reference proteome</keyword>
<dbReference type="RefSeq" id="WP_161886989.1">
    <property type="nucleotide sequence ID" value="NZ_CP017146.1"/>
</dbReference>
<feature type="transmembrane region" description="Helical" evidence="1">
    <location>
        <begin position="49"/>
        <end position="69"/>
    </location>
</feature>
<reference evidence="2 3" key="1">
    <citation type="submission" date="2016-09" db="EMBL/GenBank/DDBJ databases">
        <title>Complete genome sequence of microbes from the polar regions.</title>
        <authorList>
            <person name="Liao L."/>
            <person name="Chen B."/>
        </authorList>
    </citation>
    <scope>NUCLEOTIDE SEQUENCE [LARGE SCALE GENOMIC DNA]</scope>
    <source>
        <strain evidence="2 3">ZS314</strain>
    </source>
</reference>
<proteinExistence type="predicted"/>
<dbReference type="OrthoDB" id="3698172at2"/>
<dbReference type="KEGG" id="mant:BHD05_14025"/>